<keyword evidence="2" id="KW-0813">Transport</keyword>
<evidence type="ECO:0000313" key="9">
    <source>
        <dbReference type="EMBL" id="VFS60413.1"/>
    </source>
</evidence>
<comment type="subcellular location">
    <subcellularLocation>
        <location evidence="1">Membrane</location>
        <topology evidence="1">Multi-pass membrane protein</topology>
    </subcellularLocation>
</comment>
<organism evidence="9 10">
    <name type="scientific">Raoultella planticola</name>
    <name type="common">Klebsiella planticola</name>
    <dbReference type="NCBI Taxonomy" id="575"/>
    <lineage>
        <taxon>Bacteria</taxon>
        <taxon>Pseudomonadati</taxon>
        <taxon>Pseudomonadota</taxon>
        <taxon>Gammaproteobacteria</taxon>
        <taxon>Enterobacterales</taxon>
        <taxon>Enterobacteriaceae</taxon>
        <taxon>Klebsiella/Raoultella group</taxon>
        <taxon>Raoultella</taxon>
    </lineage>
</organism>
<proteinExistence type="predicted"/>
<evidence type="ECO:0000256" key="1">
    <source>
        <dbReference type="ARBA" id="ARBA00004141"/>
    </source>
</evidence>
<dbReference type="EMBL" id="CAADJE010000016">
    <property type="protein sequence ID" value="VFS60413.1"/>
    <property type="molecule type" value="Genomic_DNA"/>
</dbReference>
<dbReference type="GO" id="GO:0055085">
    <property type="term" value="P:transmembrane transport"/>
    <property type="evidence" value="ECO:0007669"/>
    <property type="project" value="InterPro"/>
</dbReference>
<evidence type="ECO:0000256" key="2">
    <source>
        <dbReference type="ARBA" id="ARBA00022448"/>
    </source>
</evidence>
<evidence type="ECO:0000256" key="6">
    <source>
        <dbReference type="ARBA" id="ARBA00023136"/>
    </source>
</evidence>
<name>A0A485AKK5_RAOPL</name>
<accession>A0A485AKK5</accession>
<evidence type="ECO:0000256" key="5">
    <source>
        <dbReference type="ARBA" id="ARBA00022989"/>
    </source>
</evidence>
<keyword evidence="5 7" id="KW-1133">Transmembrane helix</keyword>
<gene>
    <name evidence="9" type="primary">aroP_2</name>
    <name evidence="9" type="ORF">NCTC12998_01310</name>
</gene>
<dbReference type="PANTHER" id="PTHR43495">
    <property type="entry name" value="GABA PERMEASE"/>
    <property type="match status" value="1"/>
</dbReference>
<dbReference type="Pfam" id="PF00324">
    <property type="entry name" value="AA_permease"/>
    <property type="match status" value="1"/>
</dbReference>
<sequence length="85" mass="9038">MPALVLVQGVVFAFASIELVGTAAGGVQRAADDGAARDQQRDLRIGLFYVGSVLLLVLLLPWNAYQAGQSPFCDLLLEAGRAVHR</sequence>
<reference evidence="9 10" key="1">
    <citation type="submission" date="2019-03" db="EMBL/GenBank/DDBJ databases">
        <authorList>
            <consortium name="Pathogen Informatics"/>
        </authorList>
    </citation>
    <scope>NUCLEOTIDE SEQUENCE [LARGE SCALE GENOMIC DNA]</scope>
    <source>
        <strain evidence="9 10">NCTC12998</strain>
    </source>
</reference>
<keyword evidence="4" id="KW-0029">Amino-acid transport</keyword>
<evidence type="ECO:0000259" key="8">
    <source>
        <dbReference type="Pfam" id="PF00324"/>
    </source>
</evidence>
<dbReference type="Proteomes" id="UP000345637">
    <property type="component" value="Unassembled WGS sequence"/>
</dbReference>
<dbReference type="GO" id="GO:0016020">
    <property type="term" value="C:membrane"/>
    <property type="evidence" value="ECO:0007669"/>
    <property type="project" value="UniProtKB-SubCell"/>
</dbReference>
<dbReference type="PANTHER" id="PTHR43495:SF1">
    <property type="entry name" value="L-ASPARAGINE PERMEASE"/>
    <property type="match status" value="1"/>
</dbReference>
<evidence type="ECO:0000256" key="4">
    <source>
        <dbReference type="ARBA" id="ARBA00022970"/>
    </source>
</evidence>
<evidence type="ECO:0000313" key="10">
    <source>
        <dbReference type="Proteomes" id="UP000345637"/>
    </source>
</evidence>
<keyword evidence="6 7" id="KW-0472">Membrane</keyword>
<dbReference type="AlphaFoldDB" id="A0A485AKK5"/>
<feature type="transmembrane region" description="Helical" evidence="7">
    <location>
        <begin position="46"/>
        <end position="65"/>
    </location>
</feature>
<keyword evidence="3 7" id="KW-0812">Transmembrane</keyword>
<protein>
    <submittedName>
        <fullName evidence="9">General aromatic amino acid permease</fullName>
    </submittedName>
</protein>
<dbReference type="GO" id="GO:0006865">
    <property type="term" value="P:amino acid transport"/>
    <property type="evidence" value="ECO:0007669"/>
    <property type="project" value="UniProtKB-KW"/>
</dbReference>
<dbReference type="InterPro" id="IPR004841">
    <property type="entry name" value="AA-permease/SLC12A_dom"/>
</dbReference>
<evidence type="ECO:0000256" key="3">
    <source>
        <dbReference type="ARBA" id="ARBA00022692"/>
    </source>
</evidence>
<evidence type="ECO:0000256" key="7">
    <source>
        <dbReference type="SAM" id="Phobius"/>
    </source>
</evidence>
<feature type="domain" description="Amino acid permease/ SLC12A" evidence="8">
    <location>
        <begin position="4"/>
        <end position="75"/>
    </location>
</feature>